<evidence type="ECO:0000256" key="3">
    <source>
        <dbReference type="ARBA" id="ARBA00022692"/>
    </source>
</evidence>
<dbReference type="VEuPathDB" id="FungiDB:A1O7_06620"/>
<dbReference type="InterPro" id="IPR002293">
    <property type="entry name" value="AA/rel_permease1"/>
</dbReference>
<keyword evidence="9" id="KW-1185">Reference proteome</keyword>
<dbReference type="AlphaFoldDB" id="W9VUD7"/>
<evidence type="ECO:0000256" key="2">
    <source>
        <dbReference type="ARBA" id="ARBA00022448"/>
    </source>
</evidence>
<dbReference type="Gene3D" id="1.20.1740.10">
    <property type="entry name" value="Amino acid/polyamine transporter I"/>
    <property type="match status" value="1"/>
</dbReference>
<protein>
    <recommendedName>
        <fullName evidence="10">Amino acid permease</fullName>
    </recommendedName>
</protein>
<evidence type="ECO:0000256" key="1">
    <source>
        <dbReference type="ARBA" id="ARBA00004141"/>
    </source>
</evidence>
<reference evidence="8 9" key="1">
    <citation type="submission" date="2013-03" db="EMBL/GenBank/DDBJ databases">
        <title>The Genome Sequence of Cladophialophora yegresii CBS 114405.</title>
        <authorList>
            <consortium name="The Broad Institute Genomics Platform"/>
            <person name="Cuomo C."/>
            <person name="de Hoog S."/>
            <person name="Gorbushina A."/>
            <person name="Walker B."/>
            <person name="Young S.K."/>
            <person name="Zeng Q."/>
            <person name="Gargeya S."/>
            <person name="Fitzgerald M."/>
            <person name="Haas B."/>
            <person name="Abouelleil A."/>
            <person name="Allen A.W."/>
            <person name="Alvarado L."/>
            <person name="Arachchi H.M."/>
            <person name="Berlin A.M."/>
            <person name="Chapman S.B."/>
            <person name="Gainer-Dewar J."/>
            <person name="Goldberg J."/>
            <person name="Griggs A."/>
            <person name="Gujja S."/>
            <person name="Hansen M."/>
            <person name="Howarth C."/>
            <person name="Imamovic A."/>
            <person name="Ireland A."/>
            <person name="Larimer J."/>
            <person name="McCowan C."/>
            <person name="Murphy C."/>
            <person name="Pearson M."/>
            <person name="Poon T.W."/>
            <person name="Priest M."/>
            <person name="Roberts A."/>
            <person name="Saif S."/>
            <person name="Shea T."/>
            <person name="Sisk P."/>
            <person name="Sykes S."/>
            <person name="Wortman J."/>
            <person name="Nusbaum C."/>
            <person name="Birren B."/>
        </authorList>
    </citation>
    <scope>NUCLEOTIDE SEQUENCE [LARGE SCALE GENOMIC DNA]</scope>
    <source>
        <strain evidence="8 9">CBS 114405</strain>
    </source>
</reference>
<dbReference type="Proteomes" id="UP000019473">
    <property type="component" value="Unassembled WGS sequence"/>
</dbReference>
<proteinExistence type="predicted"/>
<evidence type="ECO:0000256" key="4">
    <source>
        <dbReference type="ARBA" id="ARBA00022989"/>
    </source>
</evidence>
<dbReference type="eggNOG" id="KOG1289">
    <property type="taxonomic scope" value="Eukaryota"/>
</dbReference>
<feature type="transmembrane region" description="Helical" evidence="7">
    <location>
        <begin position="479"/>
        <end position="498"/>
    </location>
</feature>
<evidence type="ECO:0008006" key="10">
    <source>
        <dbReference type="Google" id="ProtNLM"/>
    </source>
</evidence>
<name>W9VUD7_9EURO</name>
<evidence type="ECO:0000256" key="5">
    <source>
        <dbReference type="ARBA" id="ARBA00023136"/>
    </source>
</evidence>
<organism evidence="8 9">
    <name type="scientific">Cladophialophora yegresii CBS 114405</name>
    <dbReference type="NCBI Taxonomy" id="1182544"/>
    <lineage>
        <taxon>Eukaryota</taxon>
        <taxon>Fungi</taxon>
        <taxon>Dikarya</taxon>
        <taxon>Ascomycota</taxon>
        <taxon>Pezizomycotina</taxon>
        <taxon>Eurotiomycetes</taxon>
        <taxon>Chaetothyriomycetidae</taxon>
        <taxon>Chaetothyriales</taxon>
        <taxon>Herpotrichiellaceae</taxon>
        <taxon>Cladophialophora</taxon>
    </lineage>
</organism>
<dbReference type="OrthoDB" id="3257095at2759"/>
<dbReference type="HOGENOM" id="CLU_004495_6_1_1"/>
<feature type="transmembrane region" description="Helical" evidence="7">
    <location>
        <begin position="237"/>
        <end position="257"/>
    </location>
</feature>
<accession>W9VUD7</accession>
<feature type="transmembrane region" description="Helical" evidence="7">
    <location>
        <begin position="377"/>
        <end position="397"/>
    </location>
</feature>
<dbReference type="RefSeq" id="XP_007758811.1">
    <property type="nucleotide sequence ID" value="XM_007760621.1"/>
</dbReference>
<feature type="transmembrane region" description="Helical" evidence="7">
    <location>
        <begin position="168"/>
        <end position="187"/>
    </location>
</feature>
<evidence type="ECO:0000256" key="6">
    <source>
        <dbReference type="SAM" id="MobiDB-lite"/>
    </source>
</evidence>
<gene>
    <name evidence="8" type="ORF">A1O7_06620</name>
</gene>
<dbReference type="PIRSF" id="PIRSF006060">
    <property type="entry name" value="AA_transporter"/>
    <property type="match status" value="1"/>
</dbReference>
<feature type="transmembrane region" description="Helical" evidence="7">
    <location>
        <begin position="278"/>
        <end position="302"/>
    </location>
</feature>
<dbReference type="GO" id="GO:0022857">
    <property type="term" value="F:transmembrane transporter activity"/>
    <property type="evidence" value="ECO:0007669"/>
    <property type="project" value="InterPro"/>
</dbReference>
<comment type="subcellular location">
    <subcellularLocation>
        <location evidence="1">Membrane</location>
        <topology evidence="1">Multi-pass membrane protein</topology>
    </subcellularLocation>
</comment>
<feature type="transmembrane region" description="Helical" evidence="7">
    <location>
        <begin position="79"/>
        <end position="97"/>
    </location>
</feature>
<keyword evidence="5 7" id="KW-0472">Membrane</keyword>
<feature type="transmembrane region" description="Helical" evidence="7">
    <location>
        <begin position="403"/>
        <end position="427"/>
    </location>
</feature>
<feature type="transmembrane region" description="Helical" evidence="7">
    <location>
        <begin position="322"/>
        <end position="348"/>
    </location>
</feature>
<feature type="region of interest" description="Disordered" evidence="6">
    <location>
        <begin position="1"/>
        <end position="29"/>
    </location>
</feature>
<dbReference type="STRING" id="1182544.W9VUD7"/>
<keyword evidence="2" id="KW-0813">Transport</keyword>
<dbReference type="GO" id="GO:0016020">
    <property type="term" value="C:membrane"/>
    <property type="evidence" value="ECO:0007669"/>
    <property type="project" value="UniProtKB-SubCell"/>
</dbReference>
<keyword evidence="4 7" id="KW-1133">Transmembrane helix</keyword>
<sequence length="517" mass="56933">MEPAQEKQAGAAGEPFATDVGSDGFDQDDKDMARMGKKQEFSRNFNWISSQSRTNCRLTEFVALNNFQMLVDGGTSTMFWSYTWIIAGQFFIVLSLAEMASMAPTAGGQYHWVSEFAPRRYQKALSYTSGWLSSTCWESFVASDCMFAAQLIFALVQLQNPDFEIHNYYTALTSILIGSIVTAINVLGAKKLALLENVFVTLHVASFLVVLITVAVASPKNDAKEVFTTFTNNGGNYPLMGLAVMVGQVPAMWNVLASDAVAHLSEEVKNASVVTPKTMFWAYMLNIPLAFAMLLVFLFAMTDVEAAVGETFPFVWILQNSLSTAGAQAITAIMFILVFMIAVSCFASTSRQLFAFARDNGMPFPTWLKRVNPRLNVAANSCLVTWGYTVVMSLIYLGSPVAFNAIISLAIVALMATYAISIACVLWRRIVHPSTLPPVYWSLGRRGTAVNTLGLVYAIFAFFWAFWPIYWKPTADEMNWAIVIFAGVMLISAVNYALSAHRTYTGPVATCEGRQDG</sequence>
<evidence type="ECO:0000313" key="9">
    <source>
        <dbReference type="Proteomes" id="UP000019473"/>
    </source>
</evidence>
<keyword evidence="3 7" id="KW-0812">Transmembrane</keyword>
<feature type="transmembrane region" description="Helical" evidence="7">
    <location>
        <begin position="448"/>
        <end position="467"/>
    </location>
</feature>
<evidence type="ECO:0000256" key="7">
    <source>
        <dbReference type="SAM" id="Phobius"/>
    </source>
</evidence>
<dbReference type="EMBL" id="AMGW01000004">
    <property type="protein sequence ID" value="EXJ59188.1"/>
    <property type="molecule type" value="Genomic_DNA"/>
</dbReference>
<dbReference type="PANTHER" id="PTHR45649">
    <property type="entry name" value="AMINO-ACID PERMEASE BAT1"/>
    <property type="match status" value="1"/>
</dbReference>
<dbReference type="Pfam" id="PF13520">
    <property type="entry name" value="AA_permease_2"/>
    <property type="match status" value="1"/>
</dbReference>
<feature type="transmembrane region" description="Helical" evidence="7">
    <location>
        <begin position="194"/>
        <end position="217"/>
    </location>
</feature>
<dbReference type="GeneID" id="19181196"/>
<dbReference type="PANTHER" id="PTHR45649:SF4">
    <property type="entry name" value="TRANSPORTER, PUTATIVE (EUROFUNG)-RELATED"/>
    <property type="match status" value="1"/>
</dbReference>
<evidence type="ECO:0000313" key="8">
    <source>
        <dbReference type="EMBL" id="EXJ59188.1"/>
    </source>
</evidence>
<comment type="caution">
    <text evidence="8">The sequence shown here is derived from an EMBL/GenBank/DDBJ whole genome shotgun (WGS) entry which is preliminary data.</text>
</comment>